<dbReference type="SUPFAM" id="SSF53901">
    <property type="entry name" value="Thiolase-like"/>
    <property type="match status" value="2"/>
</dbReference>
<feature type="transmembrane region" description="Helical" evidence="6">
    <location>
        <begin position="21"/>
        <end position="41"/>
    </location>
</feature>
<dbReference type="InterPro" id="IPR014030">
    <property type="entry name" value="Ketoacyl_synth_N"/>
</dbReference>
<evidence type="ECO:0000256" key="6">
    <source>
        <dbReference type="SAM" id="Phobius"/>
    </source>
</evidence>
<accession>A0ABW8EEI3</accession>
<keyword evidence="6" id="KW-1133">Transmembrane helix</keyword>
<comment type="pathway">
    <text evidence="1">Antibiotic biosynthesis.</text>
</comment>
<evidence type="ECO:0000256" key="2">
    <source>
        <dbReference type="ARBA" id="ARBA00022450"/>
    </source>
</evidence>
<evidence type="ECO:0000256" key="4">
    <source>
        <dbReference type="ARBA" id="ARBA00022553"/>
    </source>
</evidence>
<keyword evidence="3" id="KW-0963">Cytoplasm</keyword>
<gene>
    <name evidence="8" type="ORF">ACIO7M_11050</name>
</gene>
<keyword evidence="6" id="KW-0472">Membrane</keyword>
<dbReference type="PANTHER" id="PTHR43775:SF37">
    <property type="entry name" value="SI:DKEY-61P9.11"/>
    <property type="match status" value="1"/>
</dbReference>
<dbReference type="InterPro" id="IPR020841">
    <property type="entry name" value="PKS_Beta-ketoAc_synthase_dom"/>
</dbReference>
<comment type="caution">
    <text evidence="8">The sequence shown here is derived from an EMBL/GenBank/DDBJ whole genome shotgun (WGS) entry which is preliminary data.</text>
</comment>
<dbReference type="InterPro" id="IPR054514">
    <property type="entry name" value="RhiE-like_linker"/>
</dbReference>
<evidence type="ECO:0000259" key="7">
    <source>
        <dbReference type="PROSITE" id="PS52004"/>
    </source>
</evidence>
<evidence type="ECO:0000313" key="9">
    <source>
        <dbReference type="Proteomes" id="UP001617351"/>
    </source>
</evidence>
<sequence length="614" mass="62012">MDEREILTRFRDGTLDRGQAMALLAGVVPAAVPVAAGALAAPAAEGAPAVPAAGPSGPARATAAPTPAAPAVPSGGKAGAVAPVAVVGMALRQPQAPDTAAVWRQLRRGHCTASAPPSGRAATGTGHYLDAVQDFDAEFFGIDPAEAALTDPQERLFLETAWEALEDAGCTGSRLDALRADDGTPRSLGVYAGAGSGEYALLAAAAAVGEPGGSGPMPRSDTWSLASRVSALLRLTGPGLTLDTAESSVLVALHHALAALRRGECRAALVGGVRLLLHPSGRQPGAGEAVGAVVLKPLARALADGDTVHCLIRGSAFGHVPAGPDAAGRPAERLVRAALRESGPGTAAAPPVEDAASVAAAVGDAGAATGMAVLARAVFRLRHGTPLPRPGREPAEEPDPAATAGPRRAAVCVRGAGGVEAYAVLEEYAPERAAPPPQAAETVRARARERAGEPGGQEAELVLLSAPTPAHLAATAHRFAAFLTAPGPPPGLAALARSLRTGRAAMPCRYAALATDTDRLARRLAGLAPEDATDLRHGGADPLRLGAVPETRAYLAALWAGRRLDQLRDLWLAGVDVDWAALEQGRSGAGAVVVPLPPSAFLRSTHWLGGGPTR</sequence>
<dbReference type="Pfam" id="PF22336">
    <property type="entry name" value="RhiE-like_linker"/>
    <property type="match status" value="1"/>
</dbReference>
<keyword evidence="9" id="KW-1185">Reference proteome</keyword>
<dbReference type="CDD" id="cd00833">
    <property type="entry name" value="PKS"/>
    <property type="match status" value="1"/>
</dbReference>
<dbReference type="PROSITE" id="PS52004">
    <property type="entry name" value="KS3_2"/>
    <property type="match status" value="1"/>
</dbReference>
<proteinExistence type="predicted"/>
<dbReference type="RefSeq" id="WP_402379721.1">
    <property type="nucleotide sequence ID" value="NZ_JBIUYY010000004.1"/>
</dbReference>
<dbReference type="SMART" id="SM00825">
    <property type="entry name" value="PKS_KS"/>
    <property type="match status" value="1"/>
</dbReference>
<dbReference type="InterPro" id="IPR050091">
    <property type="entry name" value="PKS_NRPS_Biosynth_Enz"/>
</dbReference>
<evidence type="ECO:0000256" key="3">
    <source>
        <dbReference type="ARBA" id="ARBA00022490"/>
    </source>
</evidence>
<dbReference type="Proteomes" id="UP001617351">
    <property type="component" value="Unassembled WGS sequence"/>
</dbReference>
<dbReference type="EMBL" id="JBIUYY010000004">
    <property type="protein sequence ID" value="MFJ2821642.1"/>
    <property type="molecule type" value="Genomic_DNA"/>
</dbReference>
<keyword evidence="6" id="KW-0812">Transmembrane</keyword>
<dbReference type="PANTHER" id="PTHR43775">
    <property type="entry name" value="FATTY ACID SYNTHASE"/>
    <property type="match status" value="1"/>
</dbReference>
<evidence type="ECO:0000256" key="5">
    <source>
        <dbReference type="SAM" id="MobiDB-lite"/>
    </source>
</evidence>
<organism evidence="8 9">
    <name type="scientific">Streptomyces toxytricini</name>
    <name type="common">Actinomyces toxytricini</name>
    <dbReference type="NCBI Taxonomy" id="67369"/>
    <lineage>
        <taxon>Bacteria</taxon>
        <taxon>Bacillati</taxon>
        <taxon>Actinomycetota</taxon>
        <taxon>Actinomycetes</taxon>
        <taxon>Kitasatosporales</taxon>
        <taxon>Streptomycetaceae</taxon>
        <taxon>Streptomyces</taxon>
    </lineage>
</organism>
<evidence type="ECO:0000313" key="8">
    <source>
        <dbReference type="EMBL" id="MFJ2821642.1"/>
    </source>
</evidence>
<name>A0ABW8EEI3_STRT5</name>
<evidence type="ECO:0000256" key="1">
    <source>
        <dbReference type="ARBA" id="ARBA00004792"/>
    </source>
</evidence>
<keyword evidence="4" id="KW-0597">Phosphoprotein</keyword>
<dbReference type="Gene3D" id="3.40.47.10">
    <property type="match status" value="2"/>
</dbReference>
<feature type="region of interest" description="Disordered" evidence="5">
    <location>
        <begin position="47"/>
        <end position="73"/>
    </location>
</feature>
<dbReference type="InterPro" id="IPR016039">
    <property type="entry name" value="Thiolase-like"/>
</dbReference>
<protein>
    <submittedName>
        <fullName evidence="8">Beta-ketoacyl synthase N-terminal-like domain-containing protein</fullName>
    </submittedName>
</protein>
<keyword evidence="2" id="KW-0596">Phosphopantetheine</keyword>
<dbReference type="Pfam" id="PF00109">
    <property type="entry name" value="ketoacyl-synt"/>
    <property type="match status" value="1"/>
</dbReference>
<dbReference type="Gene3D" id="3.30.70.3290">
    <property type="match status" value="1"/>
</dbReference>
<feature type="domain" description="Ketosynthase family 3 (KS3)" evidence="7">
    <location>
        <begin position="81"/>
        <end position="465"/>
    </location>
</feature>
<reference evidence="8 9" key="1">
    <citation type="submission" date="2024-10" db="EMBL/GenBank/DDBJ databases">
        <title>The Natural Products Discovery Center: Release of the First 8490 Sequenced Strains for Exploring Actinobacteria Biosynthetic Diversity.</title>
        <authorList>
            <person name="Kalkreuter E."/>
            <person name="Kautsar S.A."/>
            <person name="Yang D."/>
            <person name="Bader C.D."/>
            <person name="Teijaro C.N."/>
            <person name="Fluegel L."/>
            <person name="Davis C.M."/>
            <person name="Simpson J.R."/>
            <person name="Lauterbach L."/>
            <person name="Steele A.D."/>
            <person name="Gui C."/>
            <person name="Meng S."/>
            <person name="Li G."/>
            <person name="Viehrig K."/>
            <person name="Ye F."/>
            <person name="Su P."/>
            <person name="Kiefer A.F."/>
            <person name="Nichols A."/>
            <person name="Cepeda A.J."/>
            <person name="Yan W."/>
            <person name="Fan B."/>
            <person name="Jiang Y."/>
            <person name="Adhikari A."/>
            <person name="Zheng C.-J."/>
            <person name="Schuster L."/>
            <person name="Cowan T.M."/>
            <person name="Smanski M.J."/>
            <person name="Chevrette M.G."/>
            <person name="De Carvalho L.P.S."/>
            <person name="Shen B."/>
        </authorList>
    </citation>
    <scope>NUCLEOTIDE SEQUENCE [LARGE SCALE GENOMIC DNA]</scope>
    <source>
        <strain evidence="8 9">NPDC087220</strain>
    </source>
</reference>
<feature type="region of interest" description="Disordered" evidence="5">
    <location>
        <begin position="384"/>
        <end position="406"/>
    </location>
</feature>